<evidence type="ECO:0000256" key="5">
    <source>
        <dbReference type="ARBA" id="ARBA00023136"/>
    </source>
</evidence>
<dbReference type="EMBL" id="VOAJ01009564">
    <property type="protein sequence ID" value="KAF0871774.1"/>
    <property type="molecule type" value="Genomic_DNA"/>
</dbReference>
<keyword evidence="5 7" id="KW-0472">Membrane</keyword>
<keyword evidence="4 7" id="KW-1133">Transmembrane helix</keyword>
<sequence length="169" mass="18085">MASPGDDNAELGTASAGGTSVSQVEPEVVNNCVYRPLDGSQNHQREKLQVLGAIQILNGATILALGVFLGSLQSVFHSFRQFFFTFYTGYPLWGALFFIVSGSLSVAAGKKPTRMLVQNNFGMSFASTSIALVGLVFLAIQLAVNKHSLKECQSSQSRDLCICMGILSN</sequence>
<feature type="transmembrane region" description="Helical" evidence="7">
    <location>
        <begin position="90"/>
        <end position="109"/>
    </location>
</feature>
<dbReference type="InterPro" id="IPR007237">
    <property type="entry name" value="CD20-like"/>
</dbReference>
<comment type="subcellular location">
    <subcellularLocation>
        <location evidence="1">Membrane</location>
        <topology evidence="1">Multi-pass membrane protein</topology>
    </subcellularLocation>
</comment>
<comment type="caution">
    <text evidence="8">The sequence shown here is derived from an EMBL/GenBank/DDBJ whole genome shotgun (WGS) entry which is preliminary data.</text>
</comment>
<gene>
    <name evidence="8" type="primary">Ms4a2_1</name>
    <name evidence="8" type="ORF">FOF47_R16032</name>
</gene>
<dbReference type="PANTHER" id="PTHR23320">
    <property type="entry name" value="MEMBRANE-SPANNING 4-DOMAINS SUBFAMILY A MS4A -RELATED"/>
    <property type="match status" value="1"/>
</dbReference>
<protein>
    <submittedName>
        <fullName evidence="8">FCERB protein</fullName>
    </submittedName>
</protein>
<accession>A0A6G1A882</accession>
<evidence type="ECO:0000313" key="9">
    <source>
        <dbReference type="Proteomes" id="UP000475037"/>
    </source>
</evidence>
<feature type="non-terminal residue" evidence="8">
    <location>
        <position position="169"/>
    </location>
</feature>
<keyword evidence="9" id="KW-1185">Reference proteome</keyword>
<feature type="region of interest" description="Disordered" evidence="6">
    <location>
        <begin position="1"/>
        <end position="23"/>
    </location>
</feature>
<dbReference type="PANTHER" id="PTHR23320:SF74">
    <property type="entry name" value="MEMBRANE-SPANNING 4-DOMAINS SUBFAMILY A MEMBER 3"/>
    <property type="match status" value="1"/>
</dbReference>
<evidence type="ECO:0000256" key="7">
    <source>
        <dbReference type="SAM" id="Phobius"/>
    </source>
</evidence>
<evidence type="ECO:0000313" key="8">
    <source>
        <dbReference type="EMBL" id="KAF0871774.1"/>
    </source>
</evidence>
<comment type="similarity">
    <text evidence="2">Belongs to the MS4A family.</text>
</comment>
<name>A0A6G1A882_CROCR</name>
<reference evidence="8 9" key="1">
    <citation type="submission" date="2019-11" db="EMBL/GenBank/DDBJ databases">
        <authorList>
            <person name="Yang C."/>
            <person name="Li F."/>
        </authorList>
    </citation>
    <scope>NUCLEOTIDE SEQUENCE [LARGE SCALE GENOMIC DNA]</scope>
    <source>
        <strain evidence="8">KB4526</strain>
        <tissue evidence="8">Muscle</tissue>
    </source>
</reference>
<feature type="transmembrane region" description="Helical" evidence="7">
    <location>
        <begin position="121"/>
        <end position="144"/>
    </location>
</feature>
<organism evidence="8 9">
    <name type="scientific">Crocuta crocuta</name>
    <name type="common">Spotted hyena</name>
    <dbReference type="NCBI Taxonomy" id="9678"/>
    <lineage>
        <taxon>Eukaryota</taxon>
        <taxon>Metazoa</taxon>
        <taxon>Chordata</taxon>
        <taxon>Craniata</taxon>
        <taxon>Vertebrata</taxon>
        <taxon>Euteleostomi</taxon>
        <taxon>Mammalia</taxon>
        <taxon>Eutheria</taxon>
        <taxon>Laurasiatheria</taxon>
        <taxon>Carnivora</taxon>
        <taxon>Feliformia</taxon>
        <taxon>Hyaenidae</taxon>
        <taxon>Crocuta</taxon>
    </lineage>
</organism>
<evidence type="ECO:0000256" key="4">
    <source>
        <dbReference type="ARBA" id="ARBA00022989"/>
    </source>
</evidence>
<dbReference type="Proteomes" id="UP000475037">
    <property type="component" value="Unassembled WGS sequence"/>
</dbReference>
<dbReference type="Pfam" id="PF04103">
    <property type="entry name" value="CD20"/>
    <property type="match status" value="1"/>
</dbReference>
<dbReference type="AlphaFoldDB" id="A0A6G1A882"/>
<keyword evidence="3 7" id="KW-0812">Transmembrane</keyword>
<proteinExistence type="inferred from homology"/>
<evidence type="ECO:0000256" key="3">
    <source>
        <dbReference type="ARBA" id="ARBA00022692"/>
    </source>
</evidence>
<evidence type="ECO:0000256" key="1">
    <source>
        <dbReference type="ARBA" id="ARBA00004141"/>
    </source>
</evidence>
<feature type="non-terminal residue" evidence="8">
    <location>
        <position position="1"/>
    </location>
</feature>
<feature type="transmembrane region" description="Helical" evidence="7">
    <location>
        <begin position="50"/>
        <end position="70"/>
    </location>
</feature>
<dbReference type="GO" id="GO:0005886">
    <property type="term" value="C:plasma membrane"/>
    <property type="evidence" value="ECO:0007669"/>
    <property type="project" value="TreeGrafter"/>
</dbReference>
<evidence type="ECO:0000256" key="2">
    <source>
        <dbReference type="ARBA" id="ARBA00009565"/>
    </source>
</evidence>
<evidence type="ECO:0000256" key="6">
    <source>
        <dbReference type="SAM" id="MobiDB-lite"/>
    </source>
</evidence>
<dbReference type="InterPro" id="IPR030417">
    <property type="entry name" value="MS4A"/>
</dbReference>